<accession>X0WMC4</accession>
<dbReference type="EMBL" id="BARS01022484">
    <property type="protein sequence ID" value="GAG13851.1"/>
    <property type="molecule type" value="Genomic_DNA"/>
</dbReference>
<sequence>MQIPVVVSTCDKYLWALRPFSYLFNRYWSTGQRVIVVGYARPDFDLPPNFSFYSINSQSYPAKKWSSGMMEFFRTGLAPELFVWLLEDYWLCRTVDVTGVATLADYVAMHPGVLRLDLTTDRLYNGDMFDVEAFGHYDIIETPAESPYQMSLQAGIWRKSHLLRIL</sequence>
<proteinExistence type="predicted"/>
<protein>
    <submittedName>
        <fullName evidence="1">Uncharacterized protein</fullName>
    </submittedName>
</protein>
<evidence type="ECO:0000313" key="1">
    <source>
        <dbReference type="EMBL" id="GAG13851.1"/>
    </source>
</evidence>
<organism evidence="1">
    <name type="scientific">marine sediment metagenome</name>
    <dbReference type="NCBI Taxonomy" id="412755"/>
    <lineage>
        <taxon>unclassified sequences</taxon>
        <taxon>metagenomes</taxon>
        <taxon>ecological metagenomes</taxon>
    </lineage>
</organism>
<feature type="non-terminal residue" evidence="1">
    <location>
        <position position="166"/>
    </location>
</feature>
<comment type="caution">
    <text evidence="1">The sequence shown here is derived from an EMBL/GenBank/DDBJ whole genome shotgun (WGS) entry which is preliminary data.</text>
</comment>
<reference evidence="1" key="1">
    <citation type="journal article" date="2014" name="Front. Microbiol.">
        <title>High frequency of phylogenetically diverse reductive dehalogenase-homologous genes in deep subseafloor sedimentary metagenomes.</title>
        <authorList>
            <person name="Kawai M."/>
            <person name="Futagami T."/>
            <person name="Toyoda A."/>
            <person name="Takaki Y."/>
            <person name="Nishi S."/>
            <person name="Hori S."/>
            <person name="Arai W."/>
            <person name="Tsubouchi T."/>
            <person name="Morono Y."/>
            <person name="Uchiyama I."/>
            <person name="Ito T."/>
            <person name="Fujiyama A."/>
            <person name="Inagaki F."/>
            <person name="Takami H."/>
        </authorList>
    </citation>
    <scope>NUCLEOTIDE SEQUENCE</scope>
    <source>
        <strain evidence="1">Expedition CK06-06</strain>
    </source>
</reference>
<gene>
    <name evidence="1" type="ORF">S01H1_35942</name>
</gene>
<name>X0WMC4_9ZZZZ</name>
<dbReference type="AlphaFoldDB" id="X0WMC4"/>